<dbReference type="InterPro" id="IPR039425">
    <property type="entry name" value="RNA_pol_sigma-70-like"/>
</dbReference>
<keyword evidence="2" id="KW-0805">Transcription regulation</keyword>
<evidence type="ECO:0000313" key="6">
    <source>
        <dbReference type="EMBL" id="MBB4621809.1"/>
    </source>
</evidence>
<dbReference type="PANTHER" id="PTHR43133:SF46">
    <property type="entry name" value="RNA POLYMERASE SIGMA-70 FACTOR ECF SUBFAMILY"/>
    <property type="match status" value="1"/>
</dbReference>
<keyword evidence="4" id="KW-0804">Transcription</keyword>
<dbReference type="Proteomes" id="UP000533637">
    <property type="component" value="Unassembled WGS sequence"/>
</dbReference>
<dbReference type="SUPFAM" id="SSF88659">
    <property type="entry name" value="Sigma3 and sigma4 domains of RNA polymerase sigma factors"/>
    <property type="match status" value="1"/>
</dbReference>
<dbReference type="InterPro" id="IPR013324">
    <property type="entry name" value="RNA_pol_sigma_r3/r4-like"/>
</dbReference>
<proteinExistence type="inferred from homology"/>
<keyword evidence="3" id="KW-0731">Sigma factor</keyword>
<dbReference type="PANTHER" id="PTHR43133">
    <property type="entry name" value="RNA POLYMERASE ECF-TYPE SIGMA FACTO"/>
    <property type="match status" value="1"/>
</dbReference>
<evidence type="ECO:0000256" key="3">
    <source>
        <dbReference type="ARBA" id="ARBA00023082"/>
    </source>
</evidence>
<dbReference type="SMART" id="SM00421">
    <property type="entry name" value="HTH_LUXR"/>
    <property type="match status" value="1"/>
</dbReference>
<evidence type="ECO:0000313" key="7">
    <source>
        <dbReference type="Proteomes" id="UP000533637"/>
    </source>
</evidence>
<dbReference type="EMBL" id="JACHOC010000003">
    <property type="protein sequence ID" value="MBB4621809.1"/>
    <property type="molecule type" value="Genomic_DNA"/>
</dbReference>
<dbReference type="InterPro" id="IPR007627">
    <property type="entry name" value="RNA_pol_sigma70_r2"/>
</dbReference>
<comment type="similarity">
    <text evidence="1">Belongs to the sigma-70 factor family. ECF subfamily.</text>
</comment>
<dbReference type="Gene3D" id="1.10.1740.10">
    <property type="match status" value="1"/>
</dbReference>
<protein>
    <submittedName>
        <fullName evidence="6">RNA polymerase sigma-70 factor (ECF subfamily)</fullName>
    </submittedName>
</protein>
<dbReference type="InterPro" id="IPR014327">
    <property type="entry name" value="RNA_pol_sigma70_bacteroid"/>
</dbReference>
<evidence type="ECO:0000259" key="5">
    <source>
        <dbReference type="SMART" id="SM00421"/>
    </source>
</evidence>
<dbReference type="InterPro" id="IPR013325">
    <property type="entry name" value="RNA_pol_sigma_r2"/>
</dbReference>
<gene>
    <name evidence="6" type="ORF">GGQ57_001706</name>
</gene>
<dbReference type="NCBIfam" id="TIGR02937">
    <property type="entry name" value="sigma70-ECF"/>
    <property type="match status" value="1"/>
</dbReference>
<accession>A0ABR6KLV8</accession>
<keyword evidence="7" id="KW-1185">Reference proteome</keyword>
<name>A0ABR6KLV8_9BACT</name>
<comment type="caution">
    <text evidence="6">The sequence shown here is derived from an EMBL/GenBank/DDBJ whole genome shotgun (WGS) entry which is preliminary data.</text>
</comment>
<sequence length="193" mass="23125">MKNHKIQQRNSLETQKCFSQIYSTYFIKMTRFSQAYVIAEEDAENIVQDIFLYLWEHPEVFKTIDNMDAFLFTLVKNRCLNFLKHNLYINEKKRTLETAEEQEMQMNLYSLQQFDESFLTISEVENLIDEVIGKLPERCREIFILSRMEGLKYKEIAERLNISVNTVENQMSIALRKLKIELKDYLPLLLFII</sequence>
<dbReference type="InterPro" id="IPR036388">
    <property type="entry name" value="WH-like_DNA-bd_sf"/>
</dbReference>
<dbReference type="InterPro" id="IPR000792">
    <property type="entry name" value="Tscrpt_reg_LuxR_C"/>
</dbReference>
<dbReference type="Pfam" id="PF08281">
    <property type="entry name" value="Sigma70_r4_2"/>
    <property type="match status" value="1"/>
</dbReference>
<evidence type="ECO:0000256" key="4">
    <source>
        <dbReference type="ARBA" id="ARBA00023163"/>
    </source>
</evidence>
<dbReference type="Pfam" id="PF04542">
    <property type="entry name" value="Sigma70_r2"/>
    <property type="match status" value="1"/>
</dbReference>
<dbReference type="InterPro" id="IPR014284">
    <property type="entry name" value="RNA_pol_sigma-70_dom"/>
</dbReference>
<feature type="domain" description="HTH luxR-type" evidence="5">
    <location>
        <begin position="132"/>
        <end position="190"/>
    </location>
</feature>
<reference evidence="6 7" key="1">
    <citation type="submission" date="2020-08" db="EMBL/GenBank/DDBJ databases">
        <title>Genomic Encyclopedia of Type Strains, Phase IV (KMG-IV): sequencing the most valuable type-strain genomes for metagenomic binning, comparative biology and taxonomic classification.</title>
        <authorList>
            <person name="Goeker M."/>
        </authorList>
    </citation>
    <scope>NUCLEOTIDE SEQUENCE [LARGE SCALE GENOMIC DNA]</scope>
    <source>
        <strain evidence="6 7">DSM 102983</strain>
    </source>
</reference>
<dbReference type="Gene3D" id="1.10.10.10">
    <property type="entry name" value="Winged helix-like DNA-binding domain superfamily/Winged helix DNA-binding domain"/>
    <property type="match status" value="1"/>
</dbReference>
<evidence type="ECO:0000256" key="2">
    <source>
        <dbReference type="ARBA" id="ARBA00023015"/>
    </source>
</evidence>
<organism evidence="6 7">
    <name type="scientific">Parabacteroides faecis</name>
    <dbReference type="NCBI Taxonomy" id="1217282"/>
    <lineage>
        <taxon>Bacteria</taxon>
        <taxon>Pseudomonadati</taxon>
        <taxon>Bacteroidota</taxon>
        <taxon>Bacteroidia</taxon>
        <taxon>Bacteroidales</taxon>
        <taxon>Tannerellaceae</taxon>
        <taxon>Parabacteroides</taxon>
    </lineage>
</organism>
<evidence type="ECO:0000256" key="1">
    <source>
        <dbReference type="ARBA" id="ARBA00010641"/>
    </source>
</evidence>
<dbReference type="SUPFAM" id="SSF88946">
    <property type="entry name" value="Sigma2 domain of RNA polymerase sigma factors"/>
    <property type="match status" value="1"/>
</dbReference>
<dbReference type="NCBIfam" id="TIGR02985">
    <property type="entry name" value="Sig70_bacteroi1"/>
    <property type="match status" value="1"/>
</dbReference>
<dbReference type="CDD" id="cd06171">
    <property type="entry name" value="Sigma70_r4"/>
    <property type="match status" value="1"/>
</dbReference>
<dbReference type="InterPro" id="IPR013249">
    <property type="entry name" value="RNA_pol_sigma70_r4_t2"/>
</dbReference>